<dbReference type="Proteomes" id="UP000265566">
    <property type="component" value="Chromosome 8"/>
</dbReference>
<dbReference type="Gramene" id="rna47100">
    <property type="protein sequence ID" value="RHN40863.1"/>
    <property type="gene ID" value="gene47100"/>
</dbReference>
<name>A0A396GK05_MEDTR</name>
<accession>A0A396GK05</accession>
<proteinExistence type="predicted"/>
<gene>
    <name evidence="1" type="ORF">MtrunA17_Chr8g0359661</name>
</gene>
<dbReference type="AlphaFoldDB" id="A0A396GK05"/>
<protein>
    <submittedName>
        <fullName evidence="1">Uncharacterized protein</fullName>
    </submittedName>
</protein>
<organism evidence="1 2">
    <name type="scientific">Medicago truncatula</name>
    <name type="common">Barrel medic</name>
    <name type="synonym">Medicago tribuloides</name>
    <dbReference type="NCBI Taxonomy" id="3880"/>
    <lineage>
        <taxon>Eukaryota</taxon>
        <taxon>Viridiplantae</taxon>
        <taxon>Streptophyta</taxon>
        <taxon>Embryophyta</taxon>
        <taxon>Tracheophyta</taxon>
        <taxon>Spermatophyta</taxon>
        <taxon>Magnoliopsida</taxon>
        <taxon>eudicotyledons</taxon>
        <taxon>Gunneridae</taxon>
        <taxon>Pentapetalae</taxon>
        <taxon>rosids</taxon>
        <taxon>fabids</taxon>
        <taxon>Fabales</taxon>
        <taxon>Fabaceae</taxon>
        <taxon>Papilionoideae</taxon>
        <taxon>50 kb inversion clade</taxon>
        <taxon>NPAAA clade</taxon>
        <taxon>Hologalegina</taxon>
        <taxon>IRL clade</taxon>
        <taxon>Trifolieae</taxon>
        <taxon>Medicago</taxon>
    </lineage>
</organism>
<evidence type="ECO:0000313" key="1">
    <source>
        <dbReference type="EMBL" id="RHN40863.1"/>
    </source>
</evidence>
<comment type="caution">
    <text evidence="1">The sequence shown here is derived from an EMBL/GenBank/DDBJ whole genome shotgun (WGS) entry which is preliminary data.</text>
</comment>
<sequence>MSDKMCHTYKSVRFFKSEIPEGIGPLKPLPWIVLISRFIQL</sequence>
<reference evidence="2" key="1">
    <citation type="journal article" date="2018" name="Nat. Plants">
        <title>Whole-genome landscape of Medicago truncatula symbiotic genes.</title>
        <authorList>
            <person name="Pecrix Y."/>
            <person name="Staton S.E."/>
            <person name="Sallet E."/>
            <person name="Lelandais-Briere C."/>
            <person name="Moreau S."/>
            <person name="Carrere S."/>
            <person name="Blein T."/>
            <person name="Jardinaud M.F."/>
            <person name="Latrasse D."/>
            <person name="Zouine M."/>
            <person name="Zahm M."/>
            <person name="Kreplak J."/>
            <person name="Mayjonade B."/>
            <person name="Satge C."/>
            <person name="Perez M."/>
            <person name="Cauet S."/>
            <person name="Marande W."/>
            <person name="Chantry-Darmon C."/>
            <person name="Lopez-Roques C."/>
            <person name="Bouchez O."/>
            <person name="Berard A."/>
            <person name="Debelle F."/>
            <person name="Munos S."/>
            <person name="Bendahmane A."/>
            <person name="Berges H."/>
            <person name="Niebel A."/>
            <person name="Buitink J."/>
            <person name="Frugier F."/>
            <person name="Benhamed M."/>
            <person name="Crespi M."/>
            <person name="Gouzy J."/>
            <person name="Gamas P."/>
        </authorList>
    </citation>
    <scope>NUCLEOTIDE SEQUENCE [LARGE SCALE GENOMIC DNA]</scope>
    <source>
        <strain evidence="2">cv. Jemalong A17</strain>
    </source>
</reference>
<evidence type="ECO:0000313" key="2">
    <source>
        <dbReference type="Proteomes" id="UP000265566"/>
    </source>
</evidence>
<dbReference type="EMBL" id="PSQE01000008">
    <property type="protein sequence ID" value="RHN40863.1"/>
    <property type="molecule type" value="Genomic_DNA"/>
</dbReference>